<dbReference type="OrthoDB" id="9809782at2"/>
<dbReference type="EMBL" id="RPDH01000002">
    <property type="protein sequence ID" value="RPE08366.1"/>
    <property type="molecule type" value="Genomic_DNA"/>
</dbReference>
<feature type="transmembrane region" description="Helical" evidence="7">
    <location>
        <begin position="186"/>
        <end position="205"/>
    </location>
</feature>
<comment type="similarity">
    <text evidence="2">Belongs to the acyltransferase 3 family.</text>
</comment>
<dbReference type="GO" id="GO:0016413">
    <property type="term" value="F:O-acetyltransferase activity"/>
    <property type="evidence" value="ECO:0007669"/>
    <property type="project" value="TreeGrafter"/>
</dbReference>
<evidence type="ECO:0000256" key="6">
    <source>
        <dbReference type="ARBA" id="ARBA00023136"/>
    </source>
</evidence>
<dbReference type="PANTHER" id="PTHR40074:SF2">
    <property type="entry name" value="O-ACETYLTRANSFERASE WECH"/>
    <property type="match status" value="1"/>
</dbReference>
<protein>
    <submittedName>
        <fullName evidence="9">Acyltransferase</fullName>
    </submittedName>
</protein>
<evidence type="ECO:0000256" key="4">
    <source>
        <dbReference type="ARBA" id="ARBA00022692"/>
    </source>
</evidence>
<reference evidence="9 10" key="1">
    <citation type="submission" date="2018-11" db="EMBL/GenBank/DDBJ databases">
        <title>Chitinophaga lutea sp.nov., isolate from arsenic contaminated soil.</title>
        <authorList>
            <person name="Zong Y."/>
        </authorList>
    </citation>
    <scope>NUCLEOTIDE SEQUENCE [LARGE SCALE GENOMIC DNA]</scope>
    <source>
        <strain evidence="9 10">ZY74</strain>
    </source>
</reference>
<keyword evidence="9" id="KW-0808">Transferase</keyword>
<feature type="transmembrane region" description="Helical" evidence="7">
    <location>
        <begin position="278"/>
        <end position="296"/>
    </location>
</feature>
<keyword evidence="10" id="KW-1185">Reference proteome</keyword>
<comment type="caution">
    <text evidence="9">The sequence shown here is derived from an EMBL/GenBank/DDBJ whole genome shotgun (WGS) entry which is preliminary data.</text>
</comment>
<accession>A0A3N4PJG2</accession>
<dbReference type="InterPro" id="IPR002656">
    <property type="entry name" value="Acyl_transf_3_dom"/>
</dbReference>
<organism evidence="9 10">
    <name type="scientific">Chitinophaga lutea</name>
    <dbReference type="NCBI Taxonomy" id="2488634"/>
    <lineage>
        <taxon>Bacteria</taxon>
        <taxon>Pseudomonadati</taxon>
        <taxon>Bacteroidota</taxon>
        <taxon>Chitinophagia</taxon>
        <taxon>Chitinophagales</taxon>
        <taxon>Chitinophagaceae</taxon>
        <taxon>Chitinophaga</taxon>
    </lineage>
</organism>
<dbReference type="PANTHER" id="PTHR40074">
    <property type="entry name" value="O-ACETYLTRANSFERASE WECH"/>
    <property type="match status" value="1"/>
</dbReference>
<dbReference type="Pfam" id="PF01757">
    <property type="entry name" value="Acyl_transf_3"/>
    <property type="match status" value="1"/>
</dbReference>
<feature type="transmembrane region" description="Helical" evidence="7">
    <location>
        <begin position="59"/>
        <end position="80"/>
    </location>
</feature>
<evidence type="ECO:0000256" key="7">
    <source>
        <dbReference type="SAM" id="Phobius"/>
    </source>
</evidence>
<name>A0A3N4PJG2_9BACT</name>
<keyword evidence="6 7" id="KW-0472">Membrane</keyword>
<feature type="transmembrane region" description="Helical" evidence="7">
    <location>
        <begin position="92"/>
        <end position="110"/>
    </location>
</feature>
<feature type="transmembrane region" description="Helical" evidence="7">
    <location>
        <begin position="20"/>
        <end position="39"/>
    </location>
</feature>
<dbReference type="RefSeq" id="WP_123847369.1">
    <property type="nucleotide sequence ID" value="NZ_RPDH01000002.1"/>
</dbReference>
<dbReference type="AlphaFoldDB" id="A0A3N4PJG2"/>
<feature type="transmembrane region" description="Helical" evidence="7">
    <location>
        <begin position="217"/>
        <end position="234"/>
    </location>
</feature>
<dbReference type="GO" id="GO:0005886">
    <property type="term" value="C:plasma membrane"/>
    <property type="evidence" value="ECO:0007669"/>
    <property type="project" value="UniProtKB-SubCell"/>
</dbReference>
<keyword evidence="9" id="KW-0012">Acyltransferase</keyword>
<gene>
    <name evidence="9" type="ORF">EGT74_15045</name>
</gene>
<feature type="domain" description="Acyltransferase 3" evidence="8">
    <location>
        <begin position="16"/>
        <end position="327"/>
    </location>
</feature>
<sequence length="356" mass="40721">MHVTPHITATGKGRYDWIDCAKGIAIILVVYRHIAHGLFMSTVELPMWVKDCNDMLYSFRIPLFVALSGVFFSRSLLRYGAGQFVINKMNTLLYPYLLWAIIQISLQISFAEYTNSQRTAADYFNILLQPRALDQLWYLFLLFNVSVLYLCISMLLKGHTKWQLLIGLILLGLAPLVKDYSTFYDIALHYIFFAIGQVSSAWLLNADVQEKLSQGRLLLMLLPVFAALQYYFLLHQDMNLYLFLIVAVFGSLFVTVLSLFLVKHGYLKFLQTIGKYSLYIYLLHVSISSLLRHILYRTGAFGSLTTNTLLLVLLIGLSIYLSIVAYRLLIRLKFGFLFKGSLPERRSANPASNKAD</sequence>
<keyword evidence="5 7" id="KW-1133">Transmembrane helix</keyword>
<comment type="subcellular location">
    <subcellularLocation>
        <location evidence="1">Cell membrane</location>
        <topology evidence="1">Multi-pass membrane protein</topology>
    </subcellularLocation>
</comment>
<evidence type="ECO:0000259" key="8">
    <source>
        <dbReference type="Pfam" id="PF01757"/>
    </source>
</evidence>
<dbReference type="GO" id="GO:0009246">
    <property type="term" value="P:enterobacterial common antigen biosynthetic process"/>
    <property type="evidence" value="ECO:0007669"/>
    <property type="project" value="TreeGrafter"/>
</dbReference>
<evidence type="ECO:0000256" key="5">
    <source>
        <dbReference type="ARBA" id="ARBA00022989"/>
    </source>
</evidence>
<proteinExistence type="inferred from homology"/>
<evidence type="ECO:0000256" key="2">
    <source>
        <dbReference type="ARBA" id="ARBA00007400"/>
    </source>
</evidence>
<dbReference type="Proteomes" id="UP000278351">
    <property type="component" value="Unassembled WGS sequence"/>
</dbReference>
<feature type="transmembrane region" description="Helical" evidence="7">
    <location>
        <begin position="136"/>
        <end position="155"/>
    </location>
</feature>
<keyword evidence="3" id="KW-1003">Cell membrane</keyword>
<feature type="transmembrane region" description="Helical" evidence="7">
    <location>
        <begin position="308"/>
        <end position="329"/>
    </location>
</feature>
<keyword evidence="4 7" id="KW-0812">Transmembrane</keyword>
<feature type="transmembrane region" description="Helical" evidence="7">
    <location>
        <begin position="240"/>
        <end position="262"/>
    </location>
</feature>
<evidence type="ECO:0000256" key="1">
    <source>
        <dbReference type="ARBA" id="ARBA00004651"/>
    </source>
</evidence>
<evidence type="ECO:0000313" key="9">
    <source>
        <dbReference type="EMBL" id="RPE08366.1"/>
    </source>
</evidence>
<evidence type="ECO:0000256" key="3">
    <source>
        <dbReference type="ARBA" id="ARBA00022475"/>
    </source>
</evidence>
<evidence type="ECO:0000313" key="10">
    <source>
        <dbReference type="Proteomes" id="UP000278351"/>
    </source>
</evidence>